<sequence>MFPQGLLALISLYLLLPSSSNVDKISSTGKAGSIVDGRILLCPIQRYHRYGHSELGHARLIRNMHMDNLMNFTVRIELHGALQGSSQYQELHQEMATVGFRRTISLEGISYQLPDAEYSRVSKETKYEILQKAKDAARKVMGIDEAFSILVTASETARVQHNLQTVSK</sequence>
<accession>A0ABN0F626</accession>
<organism evidence="1 2">
    <name type="scientific">Paraburkholderia hospita</name>
    <dbReference type="NCBI Taxonomy" id="169430"/>
    <lineage>
        <taxon>Bacteria</taxon>
        <taxon>Pseudomonadati</taxon>
        <taxon>Pseudomonadota</taxon>
        <taxon>Betaproteobacteria</taxon>
        <taxon>Burkholderiales</taxon>
        <taxon>Burkholderiaceae</taxon>
        <taxon>Paraburkholderia</taxon>
    </lineage>
</organism>
<dbReference type="EMBL" id="AKAU01000285">
    <property type="protein sequence ID" value="EIM94054.1"/>
    <property type="molecule type" value="Genomic_DNA"/>
</dbReference>
<evidence type="ECO:0000313" key="1">
    <source>
        <dbReference type="EMBL" id="EIM94054.1"/>
    </source>
</evidence>
<gene>
    <name evidence="1" type="ORF">WQE_46284</name>
</gene>
<name>A0ABN0F626_9BURK</name>
<evidence type="ECO:0000313" key="2">
    <source>
        <dbReference type="Proteomes" id="UP000004980"/>
    </source>
</evidence>
<dbReference type="Proteomes" id="UP000004980">
    <property type="component" value="Unassembled WGS sequence"/>
</dbReference>
<protein>
    <submittedName>
        <fullName evidence="1">Phage protein</fullName>
    </submittedName>
</protein>
<reference evidence="1 2" key="1">
    <citation type="journal article" date="2012" name="J. Bacteriol.">
        <title>Draft Genome Sequence of the Soil Bacterium Burkholderia terrae Strain BS001, Which Interacts with Fungal Surface Structures.</title>
        <authorList>
            <person name="Nazir R."/>
            <person name="Hansen M.A."/>
            <person name="Sorensen S."/>
            <person name="van Elsas J.D."/>
        </authorList>
    </citation>
    <scope>NUCLEOTIDE SEQUENCE [LARGE SCALE GENOMIC DNA]</scope>
    <source>
        <strain evidence="1 2">BS001</strain>
    </source>
</reference>
<proteinExistence type="predicted"/>
<keyword evidence="2" id="KW-1185">Reference proteome</keyword>
<comment type="caution">
    <text evidence="1">The sequence shown here is derived from an EMBL/GenBank/DDBJ whole genome shotgun (WGS) entry which is preliminary data.</text>
</comment>